<gene>
    <name evidence="2" type="ORF">SAMN05421644_1534</name>
</gene>
<dbReference type="SUPFAM" id="SSF52540">
    <property type="entry name" value="P-loop containing nucleoside triphosphate hydrolases"/>
    <property type="match status" value="1"/>
</dbReference>
<feature type="domain" description="Helicase HerA central" evidence="1">
    <location>
        <begin position="147"/>
        <end position="391"/>
    </location>
</feature>
<dbReference type="InterPro" id="IPR027417">
    <property type="entry name" value="P-loop_NTPase"/>
</dbReference>
<proteinExistence type="predicted"/>
<dbReference type="InterPro" id="IPR008571">
    <property type="entry name" value="HerA-like"/>
</dbReference>
<dbReference type="RefSeq" id="WP_091335108.1">
    <property type="nucleotide sequence ID" value="NZ_FNOW01000053.1"/>
</dbReference>
<evidence type="ECO:0000313" key="3">
    <source>
        <dbReference type="Proteomes" id="UP000198672"/>
    </source>
</evidence>
<dbReference type="CDD" id="cd01127">
    <property type="entry name" value="TrwB_TraG_TraD_VirD4"/>
    <property type="match status" value="1"/>
</dbReference>
<evidence type="ECO:0000259" key="1">
    <source>
        <dbReference type="Pfam" id="PF01935"/>
    </source>
</evidence>
<dbReference type="STRING" id="61595.SAMN05421644_1534"/>
<keyword evidence="3" id="KW-1185">Reference proteome</keyword>
<dbReference type="PANTHER" id="PTHR42957">
    <property type="entry name" value="HELICASE MJ1565-RELATED"/>
    <property type="match status" value="1"/>
</dbReference>
<accession>A0A1H3J6L4</accession>
<dbReference type="AlphaFoldDB" id="A0A1H3J6L4"/>
<dbReference type="EMBL" id="FNOW01000053">
    <property type="protein sequence ID" value="SDY35576.1"/>
    <property type="molecule type" value="Genomic_DNA"/>
</dbReference>
<dbReference type="PANTHER" id="PTHR42957:SF1">
    <property type="entry name" value="HELICASE MJ1565-RELATED"/>
    <property type="match status" value="1"/>
</dbReference>
<name>A0A1H3J6L4_ALLWA</name>
<evidence type="ECO:0000313" key="2">
    <source>
        <dbReference type="EMBL" id="SDY35576.1"/>
    </source>
</evidence>
<dbReference type="InterPro" id="IPR002789">
    <property type="entry name" value="HerA_central"/>
</dbReference>
<dbReference type="Gene3D" id="3.40.50.300">
    <property type="entry name" value="P-loop containing nucleotide triphosphate hydrolases"/>
    <property type="match status" value="2"/>
</dbReference>
<dbReference type="Proteomes" id="UP000198672">
    <property type="component" value="Unassembled WGS sequence"/>
</dbReference>
<dbReference type="OrthoDB" id="9806951at2"/>
<organism evidence="2 3">
    <name type="scientific">Allochromatium warmingii</name>
    <name type="common">Chromatium warmingii</name>
    <dbReference type="NCBI Taxonomy" id="61595"/>
    <lineage>
        <taxon>Bacteria</taxon>
        <taxon>Pseudomonadati</taxon>
        <taxon>Pseudomonadota</taxon>
        <taxon>Gammaproteobacteria</taxon>
        <taxon>Chromatiales</taxon>
        <taxon>Chromatiaceae</taxon>
        <taxon>Allochromatium</taxon>
    </lineage>
</organism>
<sequence length="564" mass="63204">MSHSDSDSTLIGRVIDIQSGRLFATLFPSEAGFPSTKTLGDETLPIGQLATLVEIKDRAGQILAEVARSYEEAVGSRNVKSDTDAAAPRQVTVRERRLELTALGEINAAGKLEPGVSRYPLIGATVHVIPSMRLAELLARHTQVALELGRLSVRPTLKATLEPTALFGRHLAILGQSGAGKSWTLSSLLQRVVKTMPHSHIILLDLHGEYGWKQADGTTAGIFPPGTARYLDAQELEIPYWLLTYSELVDLFVDRADNNATLQIAFLRETVYALRKQSNQHAGIDRLSVDSPVYFSIEELYQRFKKANEEKLEFGKVKGPLFGAFDDFLVRFLSLYNDGRYDFFMHPRKNNTSARLEDLLRDFVGLGEPKRQVTVIDLSPVPVDLRPVISAQIGRLAYEFNYWNPRRHEFPLLLVCEEAHQYIPRESDTRFVGTRRSMERIAKEGRKYGVTLCIVSQRPTELSETVLAQCGNYLCLRISNADDQEYVRRLLPEGAKNLADRLASLRRGEVLAVGDAALLPTRIQVDLPDPPPASSDAPFSRSWMNGPDDLDVADIIDRWWRQVR</sequence>
<reference evidence="3" key="1">
    <citation type="submission" date="2016-10" db="EMBL/GenBank/DDBJ databases">
        <authorList>
            <person name="Varghese N."/>
            <person name="Submissions S."/>
        </authorList>
    </citation>
    <scope>NUCLEOTIDE SEQUENCE [LARGE SCALE GENOMIC DNA]</scope>
    <source>
        <strain evidence="3">DSM 173</strain>
    </source>
</reference>
<protein>
    <recommendedName>
        <fullName evidence="1">Helicase HerA central domain-containing protein</fullName>
    </recommendedName>
</protein>
<dbReference type="Pfam" id="PF01935">
    <property type="entry name" value="DUF87"/>
    <property type="match status" value="1"/>
</dbReference>